<gene>
    <name evidence="1" type="ORF">PISMIDRAFT_59401</name>
</gene>
<dbReference type="STRING" id="765257.A0A0C9ZKV0"/>
<protein>
    <submittedName>
        <fullName evidence="1">Uncharacterized protein</fullName>
    </submittedName>
</protein>
<dbReference type="AlphaFoldDB" id="A0A0C9ZKV0"/>
<evidence type="ECO:0000313" key="1">
    <source>
        <dbReference type="EMBL" id="KIK20533.1"/>
    </source>
</evidence>
<proteinExistence type="predicted"/>
<dbReference type="Proteomes" id="UP000054018">
    <property type="component" value="Unassembled WGS sequence"/>
</dbReference>
<dbReference type="OrthoDB" id="2418900at2759"/>
<keyword evidence="2" id="KW-1185">Reference proteome</keyword>
<reference evidence="1 2" key="1">
    <citation type="submission" date="2014-04" db="EMBL/GenBank/DDBJ databases">
        <authorList>
            <consortium name="DOE Joint Genome Institute"/>
            <person name="Kuo A."/>
            <person name="Kohler A."/>
            <person name="Costa M.D."/>
            <person name="Nagy L.G."/>
            <person name="Floudas D."/>
            <person name="Copeland A."/>
            <person name="Barry K.W."/>
            <person name="Cichocki N."/>
            <person name="Veneault-Fourrey C."/>
            <person name="LaButti K."/>
            <person name="Lindquist E.A."/>
            <person name="Lipzen A."/>
            <person name="Lundell T."/>
            <person name="Morin E."/>
            <person name="Murat C."/>
            <person name="Sun H."/>
            <person name="Tunlid A."/>
            <person name="Henrissat B."/>
            <person name="Grigoriev I.V."/>
            <person name="Hibbett D.S."/>
            <person name="Martin F."/>
            <person name="Nordberg H.P."/>
            <person name="Cantor M.N."/>
            <person name="Hua S.X."/>
        </authorList>
    </citation>
    <scope>NUCLEOTIDE SEQUENCE [LARGE SCALE GENOMIC DNA]</scope>
    <source>
        <strain evidence="1 2">441</strain>
    </source>
</reference>
<evidence type="ECO:0000313" key="2">
    <source>
        <dbReference type="Proteomes" id="UP000054018"/>
    </source>
</evidence>
<organism evidence="1 2">
    <name type="scientific">Pisolithus microcarpus 441</name>
    <dbReference type="NCBI Taxonomy" id="765257"/>
    <lineage>
        <taxon>Eukaryota</taxon>
        <taxon>Fungi</taxon>
        <taxon>Dikarya</taxon>
        <taxon>Basidiomycota</taxon>
        <taxon>Agaricomycotina</taxon>
        <taxon>Agaricomycetes</taxon>
        <taxon>Agaricomycetidae</taxon>
        <taxon>Boletales</taxon>
        <taxon>Sclerodermatineae</taxon>
        <taxon>Pisolithaceae</taxon>
        <taxon>Pisolithus</taxon>
    </lineage>
</organism>
<dbReference type="HOGENOM" id="CLU_006344_2_1_1"/>
<feature type="non-terminal residue" evidence="1">
    <location>
        <position position="293"/>
    </location>
</feature>
<feature type="non-terminal residue" evidence="1">
    <location>
        <position position="1"/>
    </location>
</feature>
<sequence>TVFEDMENAENTSGGSQWAPFQNEEEWELACFLMKNVGQTKIDDFLKLLLVCTLTGLVKMILIHFKVCQSGVSFTNAHAFLKYIDSLQTGPAWTCEMIDVVGDVVAKDRSTRQEQLELWCRDPVKCIMELIGNPAFRDAMAYVPEHAYADSEGKNRIYDEMWTADWWWDVQVSSHFGIKATLVPQGKLPVGAMVAPVILSSDRTSLSVFSGDKKAWPIYLTIGNISKDIRRQVSRHATILIGYLPVSKLECFEKKTCSLTRYCLFHHAMSLLLQPLVDAGRNGKVMVCTNGCL</sequence>
<dbReference type="Pfam" id="PF18759">
    <property type="entry name" value="Plavaka"/>
    <property type="match status" value="1"/>
</dbReference>
<accession>A0A0C9ZKV0</accession>
<dbReference type="InterPro" id="IPR041078">
    <property type="entry name" value="Plavaka"/>
</dbReference>
<dbReference type="EMBL" id="KN833763">
    <property type="protein sequence ID" value="KIK20533.1"/>
    <property type="molecule type" value="Genomic_DNA"/>
</dbReference>
<reference evidence="2" key="2">
    <citation type="submission" date="2015-01" db="EMBL/GenBank/DDBJ databases">
        <title>Evolutionary Origins and Diversification of the Mycorrhizal Mutualists.</title>
        <authorList>
            <consortium name="DOE Joint Genome Institute"/>
            <consortium name="Mycorrhizal Genomics Consortium"/>
            <person name="Kohler A."/>
            <person name="Kuo A."/>
            <person name="Nagy L.G."/>
            <person name="Floudas D."/>
            <person name="Copeland A."/>
            <person name="Barry K.W."/>
            <person name="Cichocki N."/>
            <person name="Veneault-Fourrey C."/>
            <person name="LaButti K."/>
            <person name="Lindquist E.A."/>
            <person name="Lipzen A."/>
            <person name="Lundell T."/>
            <person name="Morin E."/>
            <person name="Murat C."/>
            <person name="Riley R."/>
            <person name="Ohm R."/>
            <person name="Sun H."/>
            <person name="Tunlid A."/>
            <person name="Henrissat B."/>
            <person name="Grigoriev I.V."/>
            <person name="Hibbett D.S."/>
            <person name="Martin F."/>
        </authorList>
    </citation>
    <scope>NUCLEOTIDE SEQUENCE [LARGE SCALE GENOMIC DNA]</scope>
    <source>
        <strain evidence="2">441</strain>
    </source>
</reference>
<name>A0A0C9ZKV0_9AGAM</name>